<dbReference type="PANTHER" id="PTHR36438">
    <property type="entry name" value="IRON-SULFUR CLUSTER REPAIR PROTEIN YTFE"/>
    <property type="match status" value="1"/>
</dbReference>
<dbReference type="EMBL" id="BLAU01000001">
    <property type="protein sequence ID" value="GET22739.1"/>
    <property type="molecule type" value="Genomic_DNA"/>
</dbReference>
<evidence type="ECO:0000313" key="6">
    <source>
        <dbReference type="EMBL" id="GET22739.1"/>
    </source>
</evidence>
<dbReference type="Pfam" id="PF04405">
    <property type="entry name" value="ScdA_N"/>
    <property type="match status" value="1"/>
</dbReference>
<evidence type="ECO:0000256" key="1">
    <source>
        <dbReference type="ARBA" id="ARBA00004496"/>
    </source>
</evidence>
<dbReference type="OrthoDB" id="9797132at2"/>
<protein>
    <submittedName>
        <fullName evidence="6">Iron-sulfur cluster repair di-iron protein</fullName>
    </submittedName>
    <submittedName>
        <fullName evidence="7">Regulator of cell morphogenesis and NO signaling</fullName>
    </submittedName>
</protein>
<dbReference type="GO" id="GO:0046872">
    <property type="term" value="F:metal ion binding"/>
    <property type="evidence" value="ECO:0007669"/>
    <property type="project" value="UniProtKB-KW"/>
</dbReference>
<reference evidence="7 8" key="1">
    <citation type="submission" date="2018-03" db="EMBL/GenBank/DDBJ databases">
        <title>Genomic Encyclopedia of Archaeal and Bacterial Type Strains, Phase II (KMG-II): from individual species to whole genera.</title>
        <authorList>
            <person name="Goeker M."/>
        </authorList>
    </citation>
    <scope>NUCLEOTIDE SEQUENCE [LARGE SCALE GENOMIC DNA]</scope>
    <source>
        <strain evidence="7 8">DSM 27267</strain>
    </source>
</reference>
<dbReference type="InterPro" id="IPR012312">
    <property type="entry name" value="Hemerythrin-like"/>
</dbReference>
<dbReference type="Proteomes" id="UP000396862">
    <property type="component" value="Unassembled WGS sequence"/>
</dbReference>
<evidence type="ECO:0000313" key="9">
    <source>
        <dbReference type="Proteomes" id="UP000396862"/>
    </source>
</evidence>
<evidence type="ECO:0000256" key="2">
    <source>
        <dbReference type="ARBA" id="ARBA00022490"/>
    </source>
</evidence>
<dbReference type="RefSeq" id="WP_106543783.1">
    <property type="nucleotide sequence ID" value="NZ_BLAU01000001.1"/>
</dbReference>
<dbReference type="Pfam" id="PF01814">
    <property type="entry name" value="Hemerythrin"/>
    <property type="match status" value="1"/>
</dbReference>
<gene>
    <name evidence="7" type="ORF">CLV93_11513</name>
    <name evidence="6" type="ORF">JCM18694_29850</name>
</gene>
<reference evidence="6 9" key="2">
    <citation type="submission" date="2019-10" db="EMBL/GenBank/DDBJ databases">
        <title>Prolixibacter strains distinguished by the presence of nitrate reductase genes were adept at nitrate-dependent anaerobic corrosion of metallic iron and carbon steel.</title>
        <authorList>
            <person name="Iino T."/>
            <person name="Shono N."/>
            <person name="Ito K."/>
            <person name="Nakamura R."/>
            <person name="Sueoka K."/>
            <person name="Harayama S."/>
            <person name="Ohkuma M."/>
        </authorList>
    </citation>
    <scope>NUCLEOTIDE SEQUENCE [LARGE SCALE GENOMIC DNA]</scope>
    <source>
        <strain evidence="6 9">MIC1-1</strain>
    </source>
</reference>
<dbReference type="Proteomes" id="UP000240621">
    <property type="component" value="Unassembled WGS sequence"/>
</dbReference>
<keyword evidence="4" id="KW-0408">Iron</keyword>
<dbReference type="AlphaFoldDB" id="A0A2P8C691"/>
<evidence type="ECO:0000256" key="3">
    <source>
        <dbReference type="ARBA" id="ARBA00022723"/>
    </source>
</evidence>
<dbReference type="EMBL" id="PYGC01000015">
    <property type="protein sequence ID" value="PSK80483.1"/>
    <property type="molecule type" value="Genomic_DNA"/>
</dbReference>
<feature type="domain" description="Hemerythrin-like" evidence="5">
    <location>
        <begin position="80"/>
        <end position="232"/>
    </location>
</feature>
<comment type="subcellular location">
    <subcellularLocation>
        <location evidence="1">Cytoplasm</location>
    </subcellularLocation>
</comment>
<dbReference type="GO" id="GO:0005737">
    <property type="term" value="C:cytoplasm"/>
    <property type="evidence" value="ECO:0007669"/>
    <property type="project" value="UniProtKB-SubCell"/>
</dbReference>
<accession>A0A2P8C691</accession>
<keyword evidence="3" id="KW-0479">Metal-binding</keyword>
<proteinExistence type="predicted"/>
<evidence type="ECO:0000259" key="5">
    <source>
        <dbReference type="Pfam" id="PF01814"/>
    </source>
</evidence>
<sequence>MKITSDSNVGEIVRENFKAAQVFASHHIDFCCNGNRPLNEASRKAGVEPEILLEELNAALAENDPDADYLNALALDKLIDYIVDRHHTYVRKHIPVLLENLEKIERKHSEHHPEIIEIKKLFEGSAGDLTMHLQKEEMVLFPHIKRLEAVKRGEIPYQAPSFGQVENPVAMMMQEHQNEGERFEKIAKLSAGYSIPDDACNTFRVTYEQLADFEKDLHRHIHLENNILFPKAIELEQKMSVK</sequence>
<evidence type="ECO:0000313" key="8">
    <source>
        <dbReference type="Proteomes" id="UP000240621"/>
    </source>
</evidence>
<keyword evidence="2" id="KW-0963">Cytoplasm</keyword>
<keyword evidence="9" id="KW-1185">Reference proteome</keyword>
<evidence type="ECO:0000313" key="7">
    <source>
        <dbReference type="EMBL" id="PSK80483.1"/>
    </source>
</evidence>
<dbReference type="SUPFAM" id="SSF140683">
    <property type="entry name" value="SP0561-like"/>
    <property type="match status" value="1"/>
</dbReference>
<comment type="caution">
    <text evidence="7">The sequence shown here is derived from an EMBL/GenBank/DDBJ whole genome shotgun (WGS) entry which is preliminary data.</text>
</comment>
<dbReference type="InterPro" id="IPR038062">
    <property type="entry name" value="ScdA-like_N_sf"/>
</dbReference>
<dbReference type="PANTHER" id="PTHR36438:SF1">
    <property type="entry name" value="IRON-SULFUR CLUSTER REPAIR PROTEIN YTFE"/>
    <property type="match status" value="1"/>
</dbReference>
<evidence type="ECO:0000256" key="4">
    <source>
        <dbReference type="ARBA" id="ARBA00023004"/>
    </source>
</evidence>
<name>A0A2P8C691_9BACT</name>
<dbReference type="Gene3D" id="1.20.120.520">
    <property type="entry name" value="nmb1532 protein domain like"/>
    <property type="match status" value="1"/>
</dbReference>
<dbReference type="NCBIfam" id="TIGR03652">
    <property type="entry name" value="FeS_repair_RIC"/>
    <property type="match status" value="1"/>
</dbReference>
<dbReference type="InterPro" id="IPR019903">
    <property type="entry name" value="RIC_family"/>
</dbReference>
<organism evidence="7 8">
    <name type="scientific">Prolixibacter denitrificans</name>
    <dbReference type="NCBI Taxonomy" id="1541063"/>
    <lineage>
        <taxon>Bacteria</taxon>
        <taxon>Pseudomonadati</taxon>
        <taxon>Bacteroidota</taxon>
        <taxon>Bacteroidia</taxon>
        <taxon>Marinilabiliales</taxon>
        <taxon>Prolixibacteraceae</taxon>
        <taxon>Prolixibacter</taxon>
    </lineage>
</organism>
<dbReference type="Gene3D" id="1.10.3910.10">
    <property type="entry name" value="SP0561-like"/>
    <property type="match status" value="1"/>
</dbReference>